<dbReference type="InterPro" id="IPR001932">
    <property type="entry name" value="PPM-type_phosphatase-like_dom"/>
</dbReference>
<dbReference type="PANTHER" id="PTHR43156">
    <property type="entry name" value="STAGE II SPORULATION PROTEIN E-RELATED"/>
    <property type="match status" value="1"/>
</dbReference>
<dbReference type="SUPFAM" id="SSF81606">
    <property type="entry name" value="PP2C-like"/>
    <property type="match status" value="1"/>
</dbReference>
<sequence>MLARIVDAAHLLVADRLAVAVDEAVAGVGLSADVYIADTSQRVLTSMGTAGARRIDLAGTLPGRAYQVGETLPGTDEGDRVLWVPVLDGTDRLGVLRIGLDDRDRGAPGADDPELRRWLFTLGGLVGHIVATKTVYSDRLRRWRSDGKLTAASELLWQLLPPRTFATDRIVVSAVLEPHKQVAGDAFDYNVDGDVVDLAVFDAVGHDLRASMTTALAITAVRNARRAGEEDLVAIAARADELIGAQPGPRQFATAVLARLDTATGMIDVLNAGHPPPLLIRGGKVVKELGTRPRLPLGVEPLPGRPVVAEVRREQLEPGDRLLFHTDGITEARDTSGAFFGEERLVEFTEHAAASGLSAPEVLRRLVLDVLDHQDGELQDDATLLLVEWSHDAHLRMYPTPPGPPAGG</sequence>
<reference evidence="3" key="1">
    <citation type="submission" date="2020-02" db="EMBL/GenBank/DDBJ databases">
        <authorList>
            <person name="Meier V. D."/>
        </authorList>
    </citation>
    <scope>NUCLEOTIDE SEQUENCE</scope>
    <source>
        <strain evidence="3">AVDCRST_MAG66</strain>
    </source>
</reference>
<evidence type="ECO:0000313" key="3">
    <source>
        <dbReference type="EMBL" id="CAA9384151.1"/>
    </source>
</evidence>
<evidence type="ECO:0000256" key="1">
    <source>
        <dbReference type="ARBA" id="ARBA00022801"/>
    </source>
</evidence>
<dbReference type="Pfam" id="PF07228">
    <property type="entry name" value="SpoIIE"/>
    <property type="match status" value="1"/>
</dbReference>
<dbReference type="SMART" id="SM00331">
    <property type="entry name" value="PP2C_SIG"/>
    <property type="match status" value="1"/>
</dbReference>
<proteinExistence type="predicted"/>
<feature type="domain" description="PPM-type phosphatase" evidence="2">
    <location>
        <begin position="167"/>
        <end position="389"/>
    </location>
</feature>
<dbReference type="GO" id="GO:0016791">
    <property type="term" value="F:phosphatase activity"/>
    <property type="evidence" value="ECO:0007669"/>
    <property type="project" value="TreeGrafter"/>
</dbReference>
<dbReference type="InterPro" id="IPR052016">
    <property type="entry name" value="Bact_Sigma-Reg"/>
</dbReference>
<accession>A0A6J4ND75</accession>
<keyword evidence="1" id="KW-0378">Hydrolase</keyword>
<dbReference type="Gene3D" id="3.60.40.10">
    <property type="entry name" value="PPM-type phosphatase domain"/>
    <property type="match status" value="1"/>
</dbReference>
<dbReference type="PANTHER" id="PTHR43156:SF2">
    <property type="entry name" value="STAGE II SPORULATION PROTEIN E"/>
    <property type="match status" value="1"/>
</dbReference>
<protein>
    <submittedName>
        <fullName evidence="3">Serine phosphatase RsbU, regulator of sigma subunit</fullName>
    </submittedName>
</protein>
<gene>
    <name evidence="3" type="ORF">AVDCRST_MAG66-512</name>
</gene>
<organism evidence="3">
    <name type="scientific">uncultured Pseudonocardia sp</name>
    <dbReference type="NCBI Taxonomy" id="211455"/>
    <lineage>
        <taxon>Bacteria</taxon>
        <taxon>Bacillati</taxon>
        <taxon>Actinomycetota</taxon>
        <taxon>Actinomycetes</taxon>
        <taxon>Pseudonocardiales</taxon>
        <taxon>Pseudonocardiaceae</taxon>
        <taxon>Pseudonocardia</taxon>
        <taxon>environmental samples</taxon>
    </lineage>
</organism>
<dbReference type="InterPro" id="IPR036457">
    <property type="entry name" value="PPM-type-like_dom_sf"/>
</dbReference>
<evidence type="ECO:0000259" key="2">
    <source>
        <dbReference type="SMART" id="SM00331"/>
    </source>
</evidence>
<dbReference type="AlphaFoldDB" id="A0A6J4ND75"/>
<dbReference type="EMBL" id="CADCUS010000070">
    <property type="protein sequence ID" value="CAA9384151.1"/>
    <property type="molecule type" value="Genomic_DNA"/>
</dbReference>
<name>A0A6J4ND75_9PSEU</name>